<protein>
    <submittedName>
        <fullName evidence="2">SH3 domain-containing protein</fullName>
    </submittedName>
</protein>
<feature type="chain" id="PRO_5022212132" evidence="1">
    <location>
        <begin position="39"/>
        <end position="135"/>
    </location>
</feature>
<accession>A0A553XNH2</accession>
<organism evidence="2 3">
    <name type="scientific">Streptomyces benahoarensis</name>
    <dbReference type="NCBI Taxonomy" id="2595054"/>
    <lineage>
        <taxon>Bacteria</taxon>
        <taxon>Bacillati</taxon>
        <taxon>Actinomycetota</taxon>
        <taxon>Actinomycetes</taxon>
        <taxon>Kitasatosporales</taxon>
        <taxon>Streptomycetaceae</taxon>
        <taxon>Streptomyces</taxon>
    </lineage>
</organism>
<dbReference type="RefSeq" id="WP_143944873.1">
    <property type="nucleotide sequence ID" value="NZ_VKLS01000789.1"/>
</dbReference>
<reference evidence="2 3" key="1">
    <citation type="submission" date="2019-07" db="EMBL/GenBank/DDBJ databases">
        <title>Draft genome for Streptomyces benahoarensis MZ03-48.</title>
        <authorList>
            <person name="Gonzalez-Pimentel J.L."/>
        </authorList>
    </citation>
    <scope>NUCLEOTIDE SEQUENCE [LARGE SCALE GENOMIC DNA]</scope>
    <source>
        <strain evidence="2 3">MZ03-48</strain>
    </source>
</reference>
<keyword evidence="3" id="KW-1185">Reference proteome</keyword>
<evidence type="ECO:0000313" key="3">
    <source>
        <dbReference type="Proteomes" id="UP000320888"/>
    </source>
</evidence>
<dbReference type="AlphaFoldDB" id="A0A553XNH2"/>
<feature type="signal peptide" evidence="1">
    <location>
        <begin position="1"/>
        <end position="38"/>
    </location>
</feature>
<dbReference type="OrthoDB" id="3482365at2"/>
<dbReference type="Proteomes" id="UP000320888">
    <property type="component" value="Unassembled WGS sequence"/>
</dbReference>
<evidence type="ECO:0000256" key="1">
    <source>
        <dbReference type="SAM" id="SignalP"/>
    </source>
</evidence>
<keyword evidence="1" id="KW-0732">Signal</keyword>
<sequence>MSMSGTLARGKKFGTTAGALAAAAALGSTLLGAAPAQAAAAQPYGKVLSATGIKERQYPSTDAPTTGYQRQGAQLGLRCKVRAQNVGGNDVWYQLRDRAAWVAAKYVANTGPVPFCKDVQRFRTADGAAHQGARG</sequence>
<gene>
    <name evidence="2" type="ORF">FNZ23_29650</name>
</gene>
<comment type="caution">
    <text evidence="2">The sequence shown here is derived from an EMBL/GenBank/DDBJ whole genome shotgun (WGS) entry which is preliminary data.</text>
</comment>
<evidence type="ECO:0000313" key="2">
    <source>
        <dbReference type="EMBL" id="TSB18539.1"/>
    </source>
</evidence>
<name>A0A553XNH2_9ACTN</name>
<proteinExistence type="predicted"/>
<dbReference type="EMBL" id="VKLS01000789">
    <property type="protein sequence ID" value="TSB18539.1"/>
    <property type="molecule type" value="Genomic_DNA"/>
</dbReference>